<reference evidence="12 13" key="1">
    <citation type="journal article" date="2018" name="Science">
        <title>The opium poppy genome and morphinan production.</title>
        <authorList>
            <person name="Guo L."/>
            <person name="Winzer T."/>
            <person name="Yang X."/>
            <person name="Li Y."/>
            <person name="Ning Z."/>
            <person name="He Z."/>
            <person name="Teodor R."/>
            <person name="Lu Y."/>
            <person name="Bowser T.A."/>
            <person name="Graham I.A."/>
            <person name="Ye K."/>
        </authorList>
    </citation>
    <scope>NUCLEOTIDE SEQUENCE [LARGE SCALE GENOMIC DNA]</scope>
    <source>
        <strain evidence="13">cv. HN1</strain>
        <tissue evidence="12">Leaves</tissue>
    </source>
</reference>
<dbReference type="PANTHER" id="PTHR11562">
    <property type="entry name" value="CATION EFFLUX PROTEIN/ ZINC TRANSPORTER"/>
    <property type="match status" value="1"/>
</dbReference>
<evidence type="ECO:0008006" key="14">
    <source>
        <dbReference type="Google" id="ProtNLM"/>
    </source>
</evidence>
<dbReference type="InterPro" id="IPR002524">
    <property type="entry name" value="Cation_efflux"/>
</dbReference>
<keyword evidence="5" id="KW-0864">Zinc transport</keyword>
<dbReference type="EMBL" id="CM010716">
    <property type="protein sequence ID" value="RZC52913.1"/>
    <property type="molecule type" value="Genomic_DNA"/>
</dbReference>
<keyword evidence="13" id="KW-1185">Reference proteome</keyword>
<gene>
    <name evidence="12" type="ORF">C5167_021339</name>
</gene>
<dbReference type="PANTHER" id="PTHR11562:SF100">
    <property type="entry name" value="METAL TOLERANCE PROTEIN A2"/>
    <property type="match status" value="1"/>
</dbReference>
<evidence type="ECO:0000259" key="10">
    <source>
        <dbReference type="Pfam" id="PF01545"/>
    </source>
</evidence>
<evidence type="ECO:0000256" key="7">
    <source>
        <dbReference type="ARBA" id="ARBA00023065"/>
    </source>
</evidence>
<dbReference type="InterPro" id="IPR058533">
    <property type="entry name" value="Cation_efflux_TM"/>
</dbReference>
<keyword evidence="5" id="KW-0862">Zinc</keyword>
<keyword evidence="6 9" id="KW-1133">Transmembrane helix</keyword>
<dbReference type="InterPro" id="IPR036837">
    <property type="entry name" value="Cation_efflux_CTD_sf"/>
</dbReference>
<evidence type="ECO:0000313" key="13">
    <source>
        <dbReference type="Proteomes" id="UP000316621"/>
    </source>
</evidence>
<evidence type="ECO:0000313" key="12">
    <source>
        <dbReference type="EMBL" id="RZC52913.1"/>
    </source>
</evidence>
<evidence type="ECO:0000256" key="9">
    <source>
        <dbReference type="SAM" id="Phobius"/>
    </source>
</evidence>
<sequence length="242" mass="26659">MEMQRSNMGEIIEIPQAPSGCCYDDEATNFEDAKHRVASKNKLLIAIAICMVFMSGQIVGGIISNSLAIQTDAAHMLSDILSFAISLFSLWASGWKATPRYTYGFFRIEILGALVSVLITWNVTVILCYKAIDRIIHGTEGHDVHGWIMVLIGSLESVPSHIDSAKLARDLCETVNGVDAVHQLHIWSITSGEVILSCHIQVKPDANPFIVLKKVIQHVKQEYKISNVTVQVELPEDVSQGS</sequence>
<dbReference type="SUPFAM" id="SSF160240">
    <property type="entry name" value="Cation efflux protein cytoplasmic domain-like"/>
    <property type="match status" value="1"/>
</dbReference>
<evidence type="ECO:0000256" key="8">
    <source>
        <dbReference type="ARBA" id="ARBA00023136"/>
    </source>
</evidence>
<evidence type="ECO:0000256" key="1">
    <source>
        <dbReference type="ARBA" id="ARBA00004141"/>
    </source>
</evidence>
<name>A0A4Y7IVK4_PAPSO</name>
<evidence type="ECO:0000259" key="11">
    <source>
        <dbReference type="Pfam" id="PF16916"/>
    </source>
</evidence>
<accession>A0A4Y7IVK4</accession>
<dbReference type="InterPro" id="IPR027470">
    <property type="entry name" value="Cation_efflux_CTD"/>
</dbReference>
<dbReference type="OMA" id="IAIAICM"/>
<feature type="transmembrane region" description="Helical" evidence="9">
    <location>
        <begin position="43"/>
        <end position="67"/>
    </location>
</feature>
<dbReference type="STRING" id="3469.A0A4Y7IVK4"/>
<dbReference type="GO" id="GO:0005385">
    <property type="term" value="F:zinc ion transmembrane transporter activity"/>
    <property type="evidence" value="ECO:0007669"/>
    <property type="project" value="TreeGrafter"/>
</dbReference>
<feature type="transmembrane region" description="Helical" evidence="9">
    <location>
        <begin position="73"/>
        <end position="92"/>
    </location>
</feature>
<dbReference type="SUPFAM" id="SSF161111">
    <property type="entry name" value="Cation efflux protein transmembrane domain-like"/>
    <property type="match status" value="1"/>
</dbReference>
<proteinExistence type="inferred from homology"/>
<evidence type="ECO:0000256" key="4">
    <source>
        <dbReference type="ARBA" id="ARBA00022692"/>
    </source>
</evidence>
<dbReference type="Proteomes" id="UP000316621">
    <property type="component" value="Chromosome 2"/>
</dbReference>
<keyword evidence="8 9" id="KW-0472">Membrane</keyword>
<evidence type="ECO:0000256" key="5">
    <source>
        <dbReference type="ARBA" id="ARBA00022906"/>
    </source>
</evidence>
<dbReference type="Gene3D" id="1.20.1510.10">
    <property type="entry name" value="Cation efflux protein transmembrane domain"/>
    <property type="match status" value="1"/>
</dbReference>
<feature type="domain" description="Cation efflux protein transmembrane" evidence="10">
    <location>
        <begin position="43"/>
        <end position="152"/>
    </location>
</feature>
<dbReference type="InterPro" id="IPR050681">
    <property type="entry name" value="CDF/SLC30A"/>
</dbReference>
<protein>
    <recommendedName>
        <fullName evidence="14">Cation efflux protein cytoplasmic domain-containing protein</fullName>
    </recommendedName>
</protein>
<organism evidence="12 13">
    <name type="scientific">Papaver somniferum</name>
    <name type="common">Opium poppy</name>
    <dbReference type="NCBI Taxonomy" id="3469"/>
    <lineage>
        <taxon>Eukaryota</taxon>
        <taxon>Viridiplantae</taxon>
        <taxon>Streptophyta</taxon>
        <taxon>Embryophyta</taxon>
        <taxon>Tracheophyta</taxon>
        <taxon>Spermatophyta</taxon>
        <taxon>Magnoliopsida</taxon>
        <taxon>Ranunculales</taxon>
        <taxon>Papaveraceae</taxon>
        <taxon>Papaveroideae</taxon>
        <taxon>Papaver</taxon>
    </lineage>
</organism>
<feature type="transmembrane region" description="Helical" evidence="9">
    <location>
        <begin position="104"/>
        <end position="127"/>
    </location>
</feature>
<dbReference type="AlphaFoldDB" id="A0A4Y7IVK4"/>
<evidence type="ECO:0000256" key="2">
    <source>
        <dbReference type="ARBA" id="ARBA00008873"/>
    </source>
</evidence>
<evidence type="ECO:0000256" key="3">
    <source>
        <dbReference type="ARBA" id="ARBA00022448"/>
    </source>
</evidence>
<comment type="subcellular location">
    <subcellularLocation>
        <location evidence="1">Membrane</location>
        <topology evidence="1">Multi-pass membrane protein</topology>
    </subcellularLocation>
</comment>
<dbReference type="Pfam" id="PF01545">
    <property type="entry name" value="Cation_efflux"/>
    <property type="match status" value="1"/>
</dbReference>
<comment type="similarity">
    <text evidence="2">Belongs to the cation diffusion facilitator (CDF) transporter (TC 2.A.4) family. SLC30A subfamily.</text>
</comment>
<dbReference type="Gramene" id="RZC52913">
    <property type="protein sequence ID" value="RZC52913"/>
    <property type="gene ID" value="C5167_021339"/>
</dbReference>
<keyword evidence="7" id="KW-0406">Ion transport</keyword>
<dbReference type="NCBIfam" id="TIGR01297">
    <property type="entry name" value="CDF"/>
    <property type="match status" value="1"/>
</dbReference>
<keyword evidence="3" id="KW-0813">Transport</keyword>
<dbReference type="Pfam" id="PF16916">
    <property type="entry name" value="ZT_dimer"/>
    <property type="match status" value="1"/>
</dbReference>
<feature type="domain" description="Cation efflux protein cytoplasmic" evidence="11">
    <location>
        <begin position="163"/>
        <end position="233"/>
    </location>
</feature>
<keyword evidence="4 9" id="KW-0812">Transmembrane</keyword>
<dbReference type="InterPro" id="IPR027469">
    <property type="entry name" value="Cation_efflux_TMD_sf"/>
</dbReference>
<evidence type="ECO:0000256" key="6">
    <source>
        <dbReference type="ARBA" id="ARBA00022989"/>
    </source>
</evidence>
<dbReference type="GO" id="GO:0005886">
    <property type="term" value="C:plasma membrane"/>
    <property type="evidence" value="ECO:0007669"/>
    <property type="project" value="TreeGrafter"/>
</dbReference>